<dbReference type="Pfam" id="PF00583">
    <property type="entry name" value="Acetyltransf_1"/>
    <property type="match status" value="1"/>
</dbReference>
<dbReference type="CDD" id="cd04301">
    <property type="entry name" value="NAT_SF"/>
    <property type="match status" value="1"/>
</dbReference>
<dbReference type="Gene3D" id="3.40.630.30">
    <property type="match status" value="1"/>
</dbReference>
<keyword evidence="5" id="KW-1185">Reference proteome</keyword>
<feature type="domain" description="N-acetyltransferase" evidence="3">
    <location>
        <begin position="5"/>
        <end position="165"/>
    </location>
</feature>
<dbReference type="PANTHER" id="PTHR43877:SF2">
    <property type="entry name" value="AMINOALKYLPHOSPHONATE N-ACETYLTRANSFERASE-RELATED"/>
    <property type="match status" value="1"/>
</dbReference>
<evidence type="ECO:0000313" key="4">
    <source>
        <dbReference type="EMBL" id="MDJ1157176.1"/>
    </source>
</evidence>
<dbReference type="SUPFAM" id="SSF55729">
    <property type="entry name" value="Acyl-CoA N-acyltransferases (Nat)"/>
    <property type="match status" value="1"/>
</dbReference>
<keyword evidence="1" id="KW-0808">Transferase</keyword>
<sequence length="169" mass="18057">MGGAVTIRNVEPADVAAVRALLVETWHATYDAVFGAEKVTAITDDWHSFARLTREISEPRAVVLLAELGGRIVATLAARSTEDEGLSLSRLYVLPEAQGRGIGRLLLDATLARFPGAKVVRLEVEPQNAPAIRFYEACGFTRLCGTVGCGGRADIPAVVMERQLTPPGS</sequence>
<dbReference type="InterPro" id="IPR000182">
    <property type="entry name" value="GNAT_dom"/>
</dbReference>
<proteinExistence type="predicted"/>
<evidence type="ECO:0000313" key="5">
    <source>
        <dbReference type="Proteomes" id="UP001321492"/>
    </source>
</evidence>
<organism evidence="4 5">
    <name type="scientific">Chelatococcus albus</name>
    <dbReference type="NCBI Taxonomy" id="3047466"/>
    <lineage>
        <taxon>Bacteria</taxon>
        <taxon>Pseudomonadati</taxon>
        <taxon>Pseudomonadota</taxon>
        <taxon>Alphaproteobacteria</taxon>
        <taxon>Hyphomicrobiales</taxon>
        <taxon>Chelatococcaceae</taxon>
        <taxon>Chelatococcus</taxon>
    </lineage>
</organism>
<keyword evidence="2" id="KW-0012">Acyltransferase</keyword>
<dbReference type="PROSITE" id="PS51186">
    <property type="entry name" value="GNAT"/>
    <property type="match status" value="1"/>
</dbReference>
<reference evidence="4 5" key="1">
    <citation type="submission" date="2023-05" db="EMBL/GenBank/DDBJ databases">
        <title>Chelatococcus sp. nov., a moderately thermophilic bacterium isolated from hot spring microbial mat.</title>
        <authorList>
            <person name="Hu C.-J."/>
            <person name="Li W.-J."/>
        </authorList>
    </citation>
    <scope>NUCLEOTIDE SEQUENCE [LARGE SCALE GENOMIC DNA]</scope>
    <source>
        <strain evidence="4 5">SYSU G07232</strain>
    </source>
</reference>
<comment type="caution">
    <text evidence="4">The sequence shown here is derived from an EMBL/GenBank/DDBJ whole genome shotgun (WGS) entry which is preliminary data.</text>
</comment>
<evidence type="ECO:0000256" key="2">
    <source>
        <dbReference type="ARBA" id="ARBA00023315"/>
    </source>
</evidence>
<evidence type="ECO:0000256" key="1">
    <source>
        <dbReference type="ARBA" id="ARBA00022679"/>
    </source>
</evidence>
<accession>A0ABT7ACR5</accession>
<dbReference type="InterPro" id="IPR016181">
    <property type="entry name" value="Acyl_CoA_acyltransferase"/>
</dbReference>
<gene>
    <name evidence="4" type="ORF">QNA08_02845</name>
</gene>
<evidence type="ECO:0000259" key="3">
    <source>
        <dbReference type="PROSITE" id="PS51186"/>
    </source>
</evidence>
<dbReference type="EMBL" id="JASJEV010000001">
    <property type="protein sequence ID" value="MDJ1157176.1"/>
    <property type="molecule type" value="Genomic_DNA"/>
</dbReference>
<dbReference type="Proteomes" id="UP001321492">
    <property type="component" value="Unassembled WGS sequence"/>
</dbReference>
<dbReference type="InterPro" id="IPR050832">
    <property type="entry name" value="Bact_Acetyltransf"/>
</dbReference>
<name>A0ABT7ACR5_9HYPH</name>
<protein>
    <submittedName>
        <fullName evidence="4">GNAT family N-acetyltransferase</fullName>
    </submittedName>
</protein>
<dbReference type="PANTHER" id="PTHR43877">
    <property type="entry name" value="AMINOALKYLPHOSPHONATE N-ACETYLTRANSFERASE-RELATED-RELATED"/>
    <property type="match status" value="1"/>
</dbReference>